<dbReference type="Proteomes" id="UP000494256">
    <property type="component" value="Unassembled WGS sequence"/>
</dbReference>
<comment type="caution">
    <text evidence="2">The sequence shown here is derived from an EMBL/GenBank/DDBJ whole genome shotgun (WGS) entry which is preliminary data.</text>
</comment>
<dbReference type="EMBL" id="CADEBD010000288">
    <property type="protein sequence ID" value="CAB3231250.1"/>
    <property type="molecule type" value="Genomic_DNA"/>
</dbReference>
<organism evidence="2 3">
    <name type="scientific">Arctia plantaginis</name>
    <name type="common">Wood tiger moth</name>
    <name type="synonym">Phalaena plantaginis</name>
    <dbReference type="NCBI Taxonomy" id="874455"/>
    <lineage>
        <taxon>Eukaryota</taxon>
        <taxon>Metazoa</taxon>
        <taxon>Ecdysozoa</taxon>
        <taxon>Arthropoda</taxon>
        <taxon>Hexapoda</taxon>
        <taxon>Insecta</taxon>
        <taxon>Pterygota</taxon>
        <taxon>Neoptera</taxon>
        <taxon>Endopterygota</taxon>
        <taxon>Lepidoptera</taxon>
        <taxon>Glossata</taxon>
        <taxon>Ditrysia</taxon>
        <taxon>Noctuoidea</taxon>
        <taxon>Erebidae</taxon>
        <taxon>Arctiinae</taxon>
        <taxon>Arctia</taxon>
    </lineage>
</organism>
<sequence length="127" mass="13458">MGRPTVVAQAATVGSAKKTKVTCDKYIPACGGGVVARSSSNTRVGGARLTGGRAAESPRQQRRPPALRSAPAAFCACARRRRESRHSPLPLTSASDTSPYLARTQRLSPLRDPRDRLAAPTSLCLFV</sequence>
<proteinExistence type="predicted"/>
<accession>A0A8S0ZIV3</accession>
<name>A0A8S0ZIV3_ARCPL</name>
<feature type="region of interest" description="Disordered" evidence="1">
    <location>
        <begin position="38"/>
        <end position="114"/>
    </location>
</feature>
<dbReference type="AlphaFoldDB" id="A0A8S0ZIV3"/>
<reference evidence="2 3" key="1">
    <citation type="submission" date="2020-04" db="EMBL/GenBank/DDBJ databases">
        <authorList>
            <person name="Wallbank WR R."/>
            <person name="Pardo Diaz C."/>
            <person name="Kozak K."/>
            <person name="Martin S."/>
            <person name="Jiggins C."/>
            <person name="Moest M."/>
            <person name="Warren A I."/>
            <person name="Byers J.R.P. K."/>
            <person name="Montejo-Kovacevich G."/>
            <person name="Yen C E."/>
        </authorList>
    </citation>
    <scope>NUCLEOTIDE SEQUENCE [LARGE SCALE GENOMIC DNA]</scope>
</reference>
<feature type="compositionally biased region" description="Low complexity" evidence="1">
    <location>
        <begin position="63"/>
        <end position="77"/>
    </location>
</feature>
<protein>
    <submittedName>
        <fullName evidence="2">Uncharacterized protein</fullName>
    </submittedName>
</protein>
<evidence type="ECO:0000256" key="1">
    <source>
        <dbReference type="SAM" id="MobiDB-lite"/>
    </source>
</evidence>
<gene>
    <name evidence="2" type="ORF">APLA_LOCUS5087</name>
</gene>
<dbReference type="OrthoDB" id="10072016at2759"/>
<evidence type="ECO:0000313" key="2">
    <source>
        <dbReference type="EMBL" id="CAB3231250.1"/>
    </source>
</evidence>
<evidence type="ECO:0000313" key="3">
    <source>
        <dbReference type="Proteomes" id="UP000494256"/>
    </source>
</evidence>